<protein>
    <recommendedName>
        <fullName evidence="1">DUF4365 domain-containing protein</fullName>
    </recommendedName>
</protein>
<accession>A0A1Z3HTP9</accession>
<dbReference type="Proteomes" id="UP000191901">
    <property type="component" value="Chromosome"/>
</dbReference>
<evidence type="ECO:0000259" key="1">
    <source>
        <dbReference type="Pfam" id="PF14280"/>
    </source>
</evidence>
<organism evidence="2 3">
    <name type="scientific">Halomicronema hongdechloris C2206</name>
    <dbReference type="NCBI Taxonomy" id="1641165"/>
    <lineage>
        <taxon>Bacteria</taxon>
        <taxon>Bacillati</taxon>
        <taxon>Cyanobacteriota</taxon>
        <taxon>Cyanophyceae</taxon>
        <taxon>Nodosilineales</taxon>
        <taxon>Nodosilineaceae</taxon>
        <taxon>Halomicronema</taxon>
    </lineage>
</organism>
<proteinExistence type="predicted"/>
<evidence type="ECO:0000313" key="3">
    <source>
        <dbReference type="Proteomes" id="UP000191901"/>
    </source>
</evidence>
<dbReference type="STRING" id="1641165.XM38_17390"/>
<dbReference type="InterPro" id="IPR025375">
    <property type="entry name" value="DUF4365"/>
</dbReference>
<dbReference type="EMBL" id="CP021983">
    <property type="protein sequence ID" value="ASC73673.1"/>
    <property type="molecule type" value="Genomic_DNA"/>
</dbReference>
<feature type="domain" description="DUF4365" evidence="1">
    <location>
        <begin position="13"/>
        <end position="76"/>
    </location>
</feature>
<dbReference type="AlphaFoldDB" id="A0A1Z3HTP9"/>
<sequence>MPKKIGKRDITGQKGINVIEEIVLEMGFLWYPTGGVEAGIDGFIEIRDDVTEEVTNSIIQVQGKATEQKNFYQKTILNSNTNVDNET</sequence>
<gene>
    <name evidence="2" type="ORF">XM38_046450</name>
</gene>
<dbReference type="OrthoDB" id="231948at2"/>
<reference evidence="2 3" key="1">
    <citation type="journal article" date="2016" name="Biochim. Biophys. Acta">
        <title>Characterization of red-shifted phycobilisomes isolated from the chlorophyll f-containing cyanobacterium Halomicronema hongdechloris.</title>
        <authorList>
            <person name="Li Y."/>
            <person name="Lin Y."/>
            <person name="Garvey C.J."/>
            <person name="Birch D."/>
            <person name="Corkery R.W."/>
            <person name="Loughlin P.C."/>
            <person name="Scheer H."/>
            <person name="Willows R.D."/>
            <person name="Chen M."/>
        </authorList>
    </citation>
    <scope>NUCLEOTIDE SEQUENCE [LARGE SCALE GENOMIC DNA]</scope>
    <source>
        <strain evidence="2 3">C2206</strain>
    </source>
</reference>
<dbReference type="Pfam" id="PF14280">
    <property type="entry name" value="DUF4365"/>
    <property type="match status" value="1"/>
</dbReference>
<keyword evidence="3" id="KW-1185">Reference proteome</keyword>
<dbReference type="KEGG" id="hhg:XM38_046450"/>
<name>A0A1Z3HTP9_9CYAN</name>
<evidence type="ECO:0000313" key="2">
    <source>
        <dbReference type="EMBL" id="ASC73673.1"/>
    </source>
</evidence>